<reference evidence="6 7" key="1">
    <citation type="submission" date="2017-03" db="EMBL/GenBank/DDBJ databases">
        <title>WGS assembly of Porphyra umbilicalis.</title>
        <authorList>
            <person name="Brawley S.H."/>
            <person name="Blouin N.A."/>
            <person name="Ficko-Blean E."/>
            <person name="Wheeler G.L."/>
            <person name="Lohr M."/>
            <person name="Goodson H.V."/>
            <person name="Jenkins J.W."/>
            <person name="Blaby-Haas C.E."/>
            <person name="Helliwell K.E."/>
            <person name="Chan C."/>
            <person name="Marriage T."/>
            <person name="Bhattacharya D."/>
            <person name="Klein A.S."/>
            <person name="Badis Y."/>
            <person name="Brodie J."/>
            <person name="Cao Y."/>
            <person name="Collen J."/>
            <person name="Dittami S.M."/>
            <person name="Gachon C.M."/>
            <person name="Green B.R."/>
            <person name="Karpowicz S."/>
            <person name="Kim J.W."/>
            <person name="Kudahl U."/>
            <person name="Lin S."/>
            <person name="Michel G."/>
            <person name="Mittag M."/>
            <person name="Olson B.J."/>
            <person name="Pangilinan J."/>
            <person name="Peng Y."/>
            <person name="Qiu H."/>
            <person name="Shu S."/>
            <person name="Singer J.T."/>
            <person name="Smith A.G."/>
            <person name="Sprecher B.N."/>
            <person name="Wagner V."/>
            <person name="Wang W."/>
            <person name="Wang Z.-Y."/>
            <person name="Yan J."/>
            <person name="Yarish C."/>
            <person name="Zoeuner-Riek S."/>
            <person name="Zhuang Y."/>
            <person name="Zou Y."/>
            <person name="Lindquist E.A."/>
            <person name="Grimwood J."/>
            <person name="Barry K."/>
            <person name="Rokhsar D.S."/>
            <person name="Schmutz J."/>
            <person name="Stiller J.W."/>
            <person name="Grossman A.R."/>
            <person name="Prochnik S.E."/>
        </authorList>
    </citation>
    <scope>NUCLEOTIDE SEQUENCE [LARGE SCALE GENOMIC DNA]</scope>
    <source>
        <strain evidence="6">4086291</strain>
    </source>
</reference>
<keyword evidence="7" id="KW-1185">Reference proteome</keyword>
<dbReference type="SUPFAM" id="SSF144232">
    <property type="entry name" value="HIT/MYND zinc finger-like"/>
    <property type="match status" value="1"/>
</dbReference>
<dbReference type="PROSITE" id="PS50865">
    <property type="entry name" value="ZF_MYND_2"/>
    <property type="match status" value="1"/>
</dbReference>
<evidence type="ECO:0000313" key="6">
    <source>
        <dbReference type="EMBL" id="OSX78413.1"/>
    </source>
</evidence>
<organism evidence="6 7">
    <name type="scientific">Porphyra umbilicalis</name>
    <name type="common">Purple laver</name>
    <name type="synonym">Red alga</name>
    <dbReference type="NCBI Taxonomy" id="2786"/>
    <lineage>
        <taxon>Eukaryota</taxon>
        <taxon>Rhodophyta</taxon>
        <taxon>Bangiophyceae</taxon>
        <taxon>Bangiales</taxon>
        <taxon>Bangiaceae</taxon>
        <taxon>Porphyra</taxon>
    </lineage>
</organism>
<feature type="domain" description="MYND-type" evidence="5">
    <location>
        <begin position="454"/>
        <end position="500"/>
    </location>
</feature>
<dbReference type="GO" id="GO:0008270">
    <property type="term" value="F:zinc ion binding"/>
    <property type="evidence" value="ECO:0007669"/>
    <property type="project" value="UniProtKB-KW"/>
</dbReference>
<keyword evidence="1" id="KW-0479">Metal-binding</keyword>
<evidence type="ECO:0000256" key="1">
    <source>
        <dbReference type="ARBA" id="ARBA00022723"/>
    </source>
</evidence>
<dbReference type="Proteomes" id="UP000218209">
    <property type="component" value="Unassembled WGS sequence"/>
</dbReference>
<evidence type="ECO:0000256" key="4">
    <source>
        <dbReference type="PROSITE-ProRule" id="PRU00134"/>
    </source>
</evidence>
<evidence type="ECO:0000256" key="3">
    <source>
        <dbReference type="ARBA" id="ARBA00022833"/>
    </source>
</evidence>
<dbReference type="Pfam" id="PF01753">
    <property type="entry name" value="zf-MYND"/>
    <property type="match status" value="1"/>
</dbReference>
<dbReference type="InterPro" id="IPR002893">
    <property type="entry name" value="Znf_MYND"/>
</dbReference>
<accession>A0A1X6PCN9</accession>
<dbReference type="OrthoDB" id="9922773at2759"/>
<protein>
    <recommendedName>
        <fullName evidence="5">MYND-type domain-containing protein</fullName>
    </recommendedName>
</protein>
<proteinExistence type="predicted"/>
<sequence>MEVLRHCAAPIGRQVGQTLSSLGEAAPDISYLTPAACHTLLVAPGVAAALLELLLDGLSTPVVLTTAFSAGLDEVSTSAVVAAACHAHQAAMPPYPMRALGAGTILNAAIFGCRCADETLLPLMTAAVGSLPPQFWGRLKDDPIGPEMCFCSTLEVILACALTSDADPPPLKPHGTPACAGFPSFAVVRERVAALPSEVLPFCVQRLTYVSGRVAGGQLCPAPQLGNALLTLCAVCPRRVLAVPAVLDTITAAVVVLAERRHAGKPEVLLCLYLALRLLSALGEVDVAGVRRTAGLARALAAAYHTFSASPVGGGELEAHLNTLVRLLVLLSAAVPVVAASVEFLGVLVALASATATQGQLCRSHKAACLALHISVRHTDGGAREMPATLAVARRTWLRLGTTHPATAAREAARTLAALCTAGVGGLAAAGLPPSVTDPTSLVVPVWSNPIACCWGCGATAKAGAPSHRLKHCAGCRVAVYCSPSCSATDWRAGGHKQACAAWRRYGRARVSSCHRTSMVADEAAGARISARATLHGLCALRGADLTCDWKAWVWPAVIAAGVMAAGLPLSEVVCVVDPLTGSLFVVAAAEYAAWPGAVPAEVLAAPLEKHGGRVLRVTRRAHPPLLQSFGPRSLGLTAAR</sequence>
<dbReference type="AlphaFoldDB" id="A0A1X6PCN9"/>
<dbReference type="Gene3D" id="6.10.140.2220">
    <property type="match status" value="1"/>
</dbReference>
<evidence type="ECO:0000256" key="2">
    <source>
        <dbReference type="ARBA" id="ARBA00022771"/>
    </source>
</evidence>
<name>A0A1X6PCN9_PORUM</name>
<dbReference type="EMBL" id="KV918813">
    <property type="protein sequence ID" value="OSX78413.1"/>
    <property type="molecule type" value="Genomic_DNA"/>
</dbReference>
<keyword evidence="2 4" id="KW-0863">Zinc-finger</keyword>
<keyword evidence="3" id="KW-0862">Zinc</keyword>
<evidence type="ECO:0000259" key="5">
    <source>
        <dbReference type="PROSITE" id="PS50865"/>
    </source>
</evidence>
<evidence type="ECO:0000313" key="7">
    <source>
        <dbReference type="Proteomes" id="UP000218209"/>
    </source>
</evidence>
<gene>
    <name evidence="6" type="ORF">BU14_0109s0013</name>
</gene>